<dbReference type="EMBL" id="JEMB01002307">
    <property type="protein sequence ID" value="KYF82092.1"/>
    <property type="molecule type" value="Genomic_DNA"/>
</dbReference>
<dbReference type="AlphaFoldDB" id="A0A150RP98"/>
<evidence type="ECO:0000313" key="2">
    <source>
        <dbReference type="Proteomes" id="UP000075635"/>
    </source>
</evidence>
<sequence length="130" mass="14121">MSSLRVEPVVMDSFGIEPALAGDRRDQLSVKLTGTGDMAAAAPLGSYCKELQGEVKRLSLAAVEFDVRALYFLNSSCLKAFIAFICGLSAQGLQCEVRFVTDARLAWQKRSLTALERMSPSTVSITEKVN</sequence>
<protein>
    <recommendedName>
        <fullName evidence="3">STAS domain-containing protein</fullName>
    </recommendedName>
</protein>
<organism evidence="1 2">
    <name type="scientific">Sorangium cellulosum</name>
    <name type="common">Polyangium cellulosum</name>
    <dbReference type="NCBI Taxonomy" id="56"/>
    <lineage>
        <taxon>Bacteria</taxon>
        <taxon>Pseudomonadati</taxon>
        <taxon>Myxococcota</taxon>
        <taxon>Polyangia</taxon>
        <taxon>Polyangiales</taxon>
        <taxon>Polyangiaceae</taxon>
        <taxon>Sorangium</taxon>
    </lineage>
</organism>
<reference evidence="1 2" key="1">
    <citation type="submission" date="2014-02" db="EMBL/GenBank/DDBJ databases">
        <title>The small core and large imbalanced accessory genome model reveals a collaborative survival strategy of Sorangium cellulosum strains in nature.</title>
        <authorList>
            <person name="Han K."/>
            <person name="Peng R."/>
            <person name="Blom J."/>
            <person name="Li Y.-Z."/>
        </authorList>
    </citation>
    <scope>NUCLEOTIDE SEQUENCE [LARGE SCALE GENOMIC DNA]</scope>
    <source>
        <strain evidence="1 2">So0011-07</strain>
    </source>
</reference>
<accession>A0A150RP98</accession>
<evidence type="ECO:0008006" key="3">
    <source>
        <dbReference type="Google" id="ProtNLM"/>
    </source>
</evidence>
<proteinExistence type="predicted"/>
<evidence type="ECO:0000313" key="1">
    <source>
        <dbReference type="EMBL" id="KYF82092.1"/>
    </source>
</evidence>
<gene>
    <name evidence="1" type="ORF">BE17_49510</name>
</gene>
<name>A0A150RP98_SORCE</name>
<comment type="caution">
    <text evidence="1">The sequence shown here is derived from an EMBL/GenBank/DDBJ whole genome shotgun (WGS) entry which is preliminary data.</text>
</comment>
<dbReference type="Proteomes" id="UP000075635">
    <property type="component" value="Unassembled WGS sequence"/>
</dbReference>